<feature type="domain" description="Calcineurin-like phosphoesterase" evidence="1">
    <location>
        <begin position="23"/>
        <end position="276"/>
    </location>
</feature>
<dbReference type="InterPro" id="IPR004843">
    <property type="entry name" value="Calcineurin-like_PHP"/>
</dbReference>
<dbReference type="AlphaFoldDB" id="A0A0R2AX88"/>
<gene>
    <name evidence="2" type="ORF">FC34_GL001013</name>
</gene>
<dbReference type="STRING" id="1423727.FC34_GL001013"/>
<evidence type="ECO:0000259" key="1">
    <source>
        <dbReference type="Pfam" id="PF00149"/>
    </source>
</evidence>
<dbReference type="InterPro" id="IPR029052">
    <property type="entry name" value="Metallo-depent_PP-like"/>
</dbReference>
<dbReference type="Gene3D" id="3.60.21.10">
    <property type="match status" value="1"/>
</dbReference>
<dbReference type="Proteomes" id="UP000051672">
    <property type="component" value="Unassembled WGS sequence"/>
</dbReference>
<dbReference type="PATRIC" id="fig|1423727.3.peg.1020"/>
<keyword evidence="3" id="KW-1185">Reference proteome</keyword>
<dbReference type="SUPFAM" id="SSF56300">
    <property type="entry name" value="Metallo-dependent phosphatases"/>
    <property type="match status" value="1"/>
</dbReference>
<accession>A0A0R2AX88</accession>
<reference evidence="2 3" key="1">
    <citation type="journal article" date="2015" name="Genome Announc.">
        <title>Expanding the biotechnology potential of lactobacilli through comparative genomics of 213 strains and associated genera.</title>
        <authorList>
            <person name="Sun Z."/>
            <person name="Harris H.M."/>
            <person name="McCann A."/>
            <person name="Guo C."/>
            <person name="Argimon S."/>
            <person name="Zhang W."/>
            <person name="Yang X."/>
            <person name="Jeffery I.B."/>
            <person name="Cooney J.C."/>
            <person name="Kagawa T.F."/>
            <person name="Liu W."/>
            <person name="Song Y."/>
            <person name="Salvetti E."/>
            <person name="Wrobel A."/>
            <person name="Rasinkangas P."/>
            <person name="Parkhill J."/>
            <person name="Rea M.C."/>
            <person name="O'Sullivan O."/>
            <person name="Ritari J."/>
            <person name="Douillard F.P."/>
            <person name="Paul Ross R."/>
            <person name="Yang R."/>
            <person name="Briner A.E."/>
            <person name="Felis G.E."/>
            <person name="de Vos W.M."/>
            <person name="Barrangou R."/>
            <person name="Klaenhammer T.R."/>
            <person name="Caufield P.W."/>
            <person name="Cui Y."/>
            <person name="Zhang H."/>
            <person name="O'Toole P.W."/>
        </authorList>
    </citation>
    <scope>NUCLEOTIDE SEQUENCE [LARGE SCALE GENOMIC DNA]</scope>
    <source>
        <strain evidence="2 3">DSM 23927</strain>
    </source>
</reference>
<evidence type="ECO:0000313" key="2">
    <source>
        <dbReference type="EMBL" id="KRM72030.1"/>
    </source>
</evidence>
<protein>
    <recommendedName>
        <fullName evidence="1">Calcineurin-like phosphoesterase domain-containing protein</fullName>
    </recommendedName>
</protein>
<proteinExistence type="predicted"/>
<evidence type="ECO:0000313" key="3">
    <source>
        <dbReference type="Proteomes" id="UP000051672"/>
    </source>
</evidence>
<comment type="caution">
    <text evidence="2">The sequence shown here is derived from an EMBL/GenBank/DDBJ whole genome shotgun (WGS) entry which is preliminary data.</text>
</comment>
<organism evidence="2 3">
    <name type="scientific">Lacticaseibacillus brantae DSM 23927</name>
    <dbReference type="NCBI Taxonomy" id="1423727"/>
    <lineage>
        <taxon>Bacteria</taxon>
        <taxon>Bacillati</taxon>
        <taxon>Bacillota</taxon>
        <taxon>Bacilli</taxon>
        <taxon>Lactobacillales</taxon>
        <taxon>Lactobacillaceae</taxon>
        <taxon>Lacticaseibacillus</taxon>
    </lineage>
</organism>
<dbReference type="GO" id="GO:0016787">
    <property type="term" value="F:hydrolase activity"/>
    <property type="evidence" value="ECO:0007669"/>
    <property type="project" value="InterPro"/>
</dbReference>
<name>A0A0R2AX88_9LACO</name>
<sequence length="350" mass="39181">MQQDLHRFIQQVGPQLAPGAVNLALVTDTHDLTHWRQSLYGPSGYWHVLEQHWLVEQLPITYRVHLGDLVDGSEPGFLTQWRLKNIVADFAASAEPFIITRGNHDDNDKFAEKNRRFVGSFPVQVFDRLVFSPERAQDGISVSEHGLVVADTDFVRVIAVNTSDVPARWINGRKNYDVKKTLAVTAGQLRELAQALATAESRDILIVSHAPAMNRRGKPALKYNGQALHNLLRAFTHRLKGTVMLGDNPDFGGEVPFDFSATAGDLIAVLAGHYHVEADYLVNGIHYSLQNVSALMGRRHALTTKYNRTWNRQLNTPTEYAGYVVSVDPPSRSLQIFGYGAASPERRFIY</sequence>
<dbReference type="EMBL" id="AYZQ01000002">
    <property type="protein sequence ID" value="KRM72030.1"/>
    <property type="molecule type" value="Genomic_DNA"/>
</dbReference>
<dbReference type="Pfam" id="PF00149">
    <property type="entry name" value="Metallophos"/>
    <property type="match status" value="1"/>
</dbReference>